<dbReference type="InterPro" id="IPR000717">
    <property type="entry name" value="PCI_dom"/>
</dbReference>
<dbReference type="InterPro" id="IPR040798">
    <property type="entry name" value="Rpn9_C"/>
</dbReference>
<organism evidence="4 5">
    <name type="scientific">Echria macrotheca</name>
    <dbReference type="NCBI Taxonomy" id="438768"/>
    <lineage>
        <taxon>Eukaryota</taxon>
        <taxon>Fungi</taxon>
        <taxon>Dikarya</taxon>
        <taxon>Ascomycota</taxon>
        <taxon>Pezizomycotina</taxon>
        <taxon>Sordariomycetes</taxon>
        <taxon>Sordariomycetidae</taxon>
        <taxon>Sordariales</taxon>
        <taxon>Schizotheciaceae</taxon>
        <taxon>Echria</taxon>
    </lineage>
</organism>
<dbReference type="InterPro" id="IPR035298">
    <property type="entry name" value="PSMD13"/>
</dbReference>
<evidence type="ECO:0000256" key="2">
    <source>
        <dbReference type="ARBA" id="ARBA00022942"/>
    </source>
</evidence>
<dbReference type="Pfam" id="PF01399">
    <property type="entry name" value="PCI"/>
    <property type="match status" value="1"/>
</dbReference>
<reference evidence="4" key="1">
    <citation type="submission" date="2023-06" db="EMBL/GenBank/DDBJ databases">
        <title>Genome-scale phylogeny and comparative genomics of the fungal order Sordariales.</title>
        <authorList>
            <consortium name="Lawrence Berkeley National Laboratory"/>
            <person name="Hensen N."/>
            <person name="Bonometti L."/>
            <person name="Westerberg I."/>
            <person name="Brannstrom I.O."/>
            <person name="Guillou S."/>
            <person name="Cros-Aarteil S."/>
            <person name="Calhoun S."/>
            <person name="Haridas S."/>
            <person name="Kuo A."/>
            <person name="Mondo S."/>
            <person name="Pangilinan J."/>
            <person name="Riley R."/>
            <person name="Labutti K."/>
            <person name="Andreopoulos B."/>
            <person name="Lipzen A."/>
            <person name="Chen C."/>
            <person name="Yanf M."/>
            <person name="Daum C."/>
            <person name="Ng V."/>
            <person name="Clum A."/>
            <person name="Steindorff A."/>
            <person name="Ohm R."/>
            <person name="Martin F."/>
            <person name="Silar P."/>
            <person name="Natvig D."/>
            <person name="Lalanne C."/>
            <person name="Gautier V."/>
            <person name="Ament-Velasquez S.L."/>
            <person name="Kruys A."/>
            <person name="Hutchinson M.I."/>
            <person name="Powell A.J."/>
            <person name="Barry K."/>
            <person name="Miller A.N."/>
            <person name="Grigoriev I.V."/>
            <person name="Debuchy R."/>
            <person name="Gladieux P."/>
            <person name="Thoren M.H."/>
            <person name="Johannesson H."/>
        </authorList>
    </citation>
    <scope>NUCLEOTIDE SEQUENCE</scope>
    <source>
        <strain evidence="4">PSN4</strain>
    </source>
</reference>
<dbReference type="EMBL" id="MU839837">
    <property type="protein sequence ID" value="KAK1753513.1"/>
    <property type="molecule type" value="Genomic_DNA"/>
</dbReference>
<dbReference type="InterPro" id="IPR054179">
    <property type="entry name" value="PSD13_N"/>
</dbReference>
<keyword evidence="2" id="KW-0647">Proteasome</keyword>
<dbReference type="GO" id="GO:0005198">
    <property type="term" value="F:structural molecule activity"/>
    <property type="evidence" value="ECO:0007669"/>
    <property type="project" value="TreeGrafter"/>
</dbReference>
<dbReference type="InterPro" id="IPR036390">
    <property type="entry name" value="WH_DNA-bd_sf"/>
</dbReference>
<dbReference type="GO" id="GO:0005829">
    <property type="term" value="C:cytosol"/>
    <property type="evidence" value="ECO:0007669"/>
    <property type="project" value="TreeGrafter"/>
</dbReference>
<dbReference type="PROSITE" id="PS50250">
    <property type="entry name" value="PCI"/>
    <property type="match status" value="1"/>
</dbReference>
<dbReference type="PANTHER" id="PTHR10539:SF0">
    <property type="entry name" value="26S PROTEASOME NON-ATPASE REGULATORY SUBUNIT 13"/>
    <property type="match status" value="1"/>
</dbReference>
<dbReference type="Pfam" id="PF18261">
    <property type="entry name" value="Rpn9_C"/>
    <property type="match status" value="1"/>
</dbReference>
<dbReference type="AlphaFoldDB" id="A0AAJ0BAM4"/>
<dbReference type="PANTHER" id="PTHR10539">
    <property type="entry name" value="26S PROTEASOME NON-ATPASE REGULATORY SUBUNIT 13"/>
    <property type="match status" value="1"/>
</dbReference>
<evidence type="ECO:0000256" key="1">
    <source>
        <dbReference type="ARBA" id="ARBA00006207"/>
    </source>
</evidence>
<dbReference type="Pfam" id="PF22037">
    <property type="entry name" value="PSD13_N"/>
    <property type="match status" value="1"/>
</dbReference>
<dbReference type="GO" id="GO:0005634">
    <property type="term" value="C:nucleus"/>
    <property type="evidence" value="ECO:0007669"/>
    <property type="project" value="TreeGrafter"/>
</dbReference>
<name>A0AAJ0BAM4_9PEZI</name>
<evidence type="ECO:0000313" key="5">
    <source>
        <dbReference type="Proteomes" id="UP001239445"/>
    </source>
</evidence>
<comment type="similarity">
    <text evidence="1">Belongs to the proteasome subunit S11 family.</text>
</comment>
<proteinExistence type="inferred from homology"/>
<gene>
    <name evidence="4" type="ORF">QBC47DRAFT_386627</name>
</gene>
<dbReference type="SMART" id="SM00088">
    <property type="entry name" value="PINT"/>
    <property type="match status" value="1"/>
</dbReference>
<dbReference type="SUPFAM" id="SSF46785">
    <property type="entry name" value="Winged helix' DNA-binding domain"/>
    <property type="match status" value="1"/>
</dbReference>
<dbReference type="Proteomes" id="UP001239445">
    <property type="component" value="Unassembled WGS sequence"/>
</dbReference>
<dbReference type="GO" id="GO:0006511">
    <property type="term" value="P:ubiquitin-dependent protein catabolic process"/>
    <property type="evidence" value="ECO:0007669"/>
    <property type="project" value="TreeGrafter"/>
</dbReference>
<protein>
    <recommendedName>
        <fullName evidence="3">PCI domain-containing protein</fullName>
    </recommendedName>
</protein>
<keyword evidence="5" id="KW-1185">Reference proteome</keyword>
<feature type="domain" description="PCI" evidence="3">
    <location>
        <begin position="175"/>
        <end position="343"/>
    </location>
</feature>
<accession>A0AAJ0BAM4</accession>
<sequence length="382" mass="43869">MNNDAISDFLAEQRDEAPEELQPMVLEFETLWERKLWHQLTNQLIDFFNKPGSAPQRLPFFTNFVLKFADKINQLKFVDLALKAATQCKSNAERLAFMEAVVKKVDHEDSQDALVFATIAVARVRLDLEDLDGARKELDRAERVLDSFDSVETIVHAAFYGAQADYYQAKMDFGAYYRNALLYLACIDIKQLSPADQRRRAYDLSLAALVSSSIYNFGELLLHPILKALTQREDDRWLAELLFAFNRGDLDAYEALSHRVQAHPLLSRHVRKLREKIYLAALTEAVVRRPPHDRAMTFETIAEETKVRPDEIEHLVMKALSLGLLRGTIDQVDGVAHINWVQPKVLDMKQIENMRQRLLEWDSSVNRLGNWIEAAGQDVWAA</sequence>
<comment type="caution">
    <text evidence="4">The sequence shown here is derived from an EMBL/GenBank/DDBJ whole genome shotgun (WGS) entry which is preliminary data.</text>
</comment>
<evidence type="ECO:0000259" key="3">
    <source>
        <dbReference type="PROSITE" id="PS50250"/>
    </source>
</evidence>
<evidence type="ECO:0000313" key="4">
    <source>
        <dbReference type="EMBL" id="KAK1753513.1"/>
    </source>
</evidence>
<dbReference type="GO" id="GO:0008541">
    <property type="term" value="C:proteasome regulatory particle, lid subcomplex"/>
    <property type="evidence" value="ECO:0007669"/>
    <property type="project" value="TreeGrafter"/>
</dbReference>